<sequence length="80" mass="8557">MSFSRSLINLYGFILALGICQTALTAALSGDSVWSPEPGFSWFTELAEASHLVAYACTATVLSLCTWVWVSVLSVTPSPL</sequence>
<reference evidence="2" key="1">
    <citation type="journal article" date="2021" name="Genome Biol. Evol.">
        <title>The assembled and annotated genome of the fairy-ring fungus Marasmius oreades.</title>
        <authorList>
            <person name="Hiltunen M."/>
            <person name="Ament-Velasquez S.L."/>
            <person name="Johannesson H."/>
        </authorList>
    </citation>
    <scope>NUCLEOTIDE SEQUENCE</scope>
    <source>
        <strain evidence="2">03SP1</strain>
    </source>
</reference>
<dbReference type="GeneID" id="66077568"/>
<keyword evidence="1" id="KW-0812">Transmembrane</keyword>
<accession>A0A9P7US66</accession>
<comment type="caution">
    <text evidence="2">The sequence shown here is derived from an EMBL/GenBank/DDBJ whole genome shotgun (WGS) entry which is preliminary data.</text>
</comment>
<keyword evidence="1" id="KW-1133">Transmembrane helix</keyword>
<feature type="transmembrane region" description="Helical" evidence="1">
    <location>
        <begin position="53"/>
        <end position="75"/>
    </location>
</feature>
<organism evidence="2 3">
    <name type="scientific">Marasmius oreades</name>
    <name type="common">fairy-ring Marasmius</name>
    <dbReference type="NCBI Taxonomy" id="181124"/>
    <lineage>
        <taxon>Eukaryota</taxon>
        <taxon>Fungi</taxon>
        <taxon>Dikarya</taxon>
        <taxon>Basidiomycota</taxon>
        <taxon>Agaricomycotina</taxon>
        <taxon>Agaricomycetes</taxon>
        <taxon>Agaricomycetidae</taxon>
        <taxon>Agaricales</taxon>
        <taxon>Marasmiineae</taxon>
        <taxon>Marasmiaceae</taxon>
        <taxon>Marasmius</taxon>
    </lineage>
</organism>
<keyword evidence="3" id="KW-1185">Reference proteome</keyword>
<proteinExistence type="predicted"/>
<evidence type="ECO:0000313" key="3">
    <source>
        <dbReference type="Proteomes" id="UP001049176"/>
    </source>
</evidence>
<dbReference type="AlphaFoldDB" id="A0A9P7US66"/>
<evidence type="ECO:0000313" key="2">
    <source>
        <dbReference type="EMBL" id="KAG7092118.1"/>
    </source>
</evidence>
<dbReference type="Proteomes" id="UP001049176">
    <property type="component" value="Chromosome 5"/>
</dbReference>
<evidence type="ECO:0000256" key="1">
    <source>
        <dbReference type="SAM" id="Phobius"/>
    </source>
</evidence>
<dbReference type="RefSeq" id="XP_043008588.1">
    <property type="nucleotide sequence ID" value="XM_043153304.1"/>
</dbReference>
<gene>
    <name evidence="2" type="ORF">E1B28_008492</name>
</gene>
<protein>
    <submittedName>
        <fullName evidence="2">Uncharacterized protein</fullName>
    </submittedName>
</protein>
<dbReference type="EMBL" id="CM032185">
    <property type="protein sequence ID" value="KAG7092118.1"/>
    <property type="molecule type" value="Genomic_DNA"/>
</dbReference>
<name>A0A9P7US66_9AGAR</name>
<keyword evidence="1" id="KW-0472">Membrane</keyword>
<dbReference type="KEGG" id="more:E1B28_008492"/>